<dbReference type="Pfam" id="PF07859">
    <property type="entry name" value="Abhydrolase_3"/>
    <property type="match status" value="1"/>
</dbReference>
<comment type="similarity">
    <text evidence="1">Belongs to the 'GDXG' lipolytic enzyme family.</text>
</comment>
<dbReference type="EMBL" id="JAZBJP010000001">
    <property type="protein sequence ID" value="MEE4417760.1"/>
    <property type="molecule type" value="Genomic_DNA"/>
</dbReference>
<dbReference type="Proteomes" id="UP001307760">
    <property type="component" value="Unassembled WGS sequence"/>
</dbReference>
<reference evidence="4 5" key="1">
    <citation type="submission" date="2023-12" db="EMBL/GenBank/DDBJ databases">
        <title>30 novel species of actinomycetes from the DSMZ collection.</title>
        <authorList>
            <person name="Nouioui I."/>
        </authorList>
    </citation>
    <scope>NUCLEOTIDE SEQUENCE [LARGE SCALE GENOMIC DNA]</scope>
    <source>
        <strain evidence="4 5">DSM 41528</strain>
    </source>
</reference>
<dbReference type="PANTHER" id="PTHR48081:SF8">
    <property type="entry name" value="ALPHA_BETA HYDROLASE FOLD-3 DOMAIN-CONTAINING PROTEIN-RELATED"/>
    <property type="match status" value="1"/>
</dbReference>
<dbReference type="GO" id="GO:0016787">
    <property type="term" value="F:hydrolase activity"/>
    <property type="evidence" value="ECO:0007669"/>
    <property type="project" value="UniProtKB-KW"/>
</dbReference>
<protein>
    <submittedName>
        <fullName evidence="4">Alpha/beta hydrolase</fullName>
    </submittedName>
</protein>
<evidence type="ECO:0000256" key="1">
    <source>
        <dbReference type="ARBA" id="ARBA00010515"/>
    </source>
</evidence>
<dbReference type="SUPFAM" id="SSF53474">
    <property type="entry name" value="alpha/beta-Hydrolases"/>
    <property type="match status" value="1"/>
</dbReference>
<dbReference type="InterPro" id="IPR013094">
    <property type="entry name" value="AB_hydrolase_3"/>
</dbReference>
<sequence>MHLHPEIAEVLDRVPPFDPLADPAATRAYLRELLAAKPPADDARIAVDHLVLPGPAGDITVRIYRPTGAPDGPRPGVLYFHGGAFISGDLDTGDGNCRDLCLAAEAVVVSVGYRLAPEHPYPAAFDDCYAALLWTAANAEHLGLDPARLAVAGRSAGGALAAAVALAARDRGGPRLAFQLLLVPALDDRCALPSVDGCADDRIVDGRVVRGMWPMYLGSATADPYAAPARAEDLTGLPSTYIEICQADALRDEAIDYGRRLMTAGVHTELHVVPGAFHLFEGYAPTSRLAHRATTTWTSAIASALA</sequence>
<evidence type="ECO:0000256" key="2">
    <source>
        <dbReference type="ARBA" id="ARBA00022801"/>
    </source>
</evidence>
<evidence type="ECO:0000313" key="4">
    <source>
        <dbReference type="EMBL" id="MEE4417760.1"/>
    </source>
</evidence>
<dbReference type="Gene3D" id="3.40.50.1820">
    <property type="entry name" value="alpha/beta hydrolase"/>
    <property type="match status" value="1"/>
</dbReference>
<dbReference type="InterPro" id="IPR002168">
    <property type="entry name" value="Lipase_GDXG_HIS_AS"/>
</dbReference>
<name>A0ABU7NHN3_9ACTN</name>
<dbReference type="PROSITE" id="PS01173">
    <property type="entry name" value="LIPASE_GDXG_HIS"/>
    <property type="match status" value="1"/>
</dbReference>
<keyword evidence="5" id="KW-1185">Reference proteome</keyword>
<gene>
    <name evidence="4" type="ORF">V2J85_00090</name>
</gene>
<dbReference type="PANTHER" id="PTHR48081">
    <property type="entry name" value="AB HYDROLASE SUPERFAMILY PROTEIN C4A8.06C"/>
    <property type="match status" value="1"/>
</dbReference>
<feature type="domain" description="Alpha/beta hydrolase fold-3" evidence="3">
    <location>
        <begin position="77"/>
        <end position="280"/>
    </location>
</feature>
<evidence type="ECO:0000259" key="3">
    <source>
        <dbReference type="Pfam" id="PF07859"/>
    </source>
</evidence>
<accession>A0ABU7NHN3</accession>
<keyword evidence="2 4" id="KW-0378">Hydrolase</keyword>
<evidence type="ECO:0000313" key="5">
    <source>
        <dbReference type="Proteomes" id="UP001307760"/>
    </source>
</evidence>
<dbReference type="RefSeq" id="WP_330820730.1">
    <property type="nucleotide sequence ID" value="NZ_JAZBJP010000001.1"/>
</dbReference>
<organism evidence="4 5">
    <name type="scientific">Streptomyces bugieae</name>
    <dbReference type="NCBI Taxonomy" id="3098223"/>
    <lineage>
        <taxon>Bacteria</taxon>
        <taxon>Bacillati</taxon>
        <taxon>Actinomycetota</taxon>
        <taxon>Actinomycetes</taxon>
        <taxon>Kitasatosporales</taxon>
        <taxon>Streptomycetaceae</taxon>
        <taxon>Streptomyces</taxon>
    </lineage>
</organism>
<comment type="caution">
    <text evidence="4">The sequence shown here is derived from an EMBL/GenBank/DDBJ whole genome shotgun (WGS) entry which is preliminary data.</text>
</comment>
<proteinExistence type="inferred from homology"/>
<dbReference type="InterPro" id="IPR050300">
    <property type="entry name" value="GDXG_lipolytic_enzyme"/>
</dbReference>
<dbReference type="InterPro" id="IPR029058">
    <property type="entry name" value="AB_hydrolase_fold"/>
</dbReference>